<dbReference type="InterPro" id="IPR039787">
    <property type="entry name" value="ENDOU"/>
</dbReference>
<dbReference type="GO" id="GO:0003723">
    <property type="term" value="F:RNA binding"/>
    <property type="evidence" value="ECO:0007669"/>
    <property type="project" value="UniProtKB-UniRule"/>
</dbReference>
<evidence type="ECO:0000256" key="3">
    <source>
        <dbReference type="ARBA" id="ARBA00011245"/>
    </source>
</evidence>
<reference evidence="13" key="1">
    <citation type="submission" date="2016-10" db="EMBL/GenBank/DDBJ databases">
        <title>The assassin bug Pristhesancus plagipennis produces two different types of venom.</title>
        <authorList>
            <person name="Walker A.A."/>
            <person name="Herzig V."/>
            <person name="Jin J."/>
            <person name="Fry B.G."/>
            <person name="King G.F."/>
        </authorList>
    </citation>
    <scope>NUCLEOTIDE SEQUENCE</scope>
    <source>
        <tissue evidence="13">Venom/labial glands</tissue>
    </source>
</reference>
<dbReference type="GO" id="GO:0016829">
    <property type="term" value="F:lyase activity"/>
    <property type="evidence" value="ECO:0007669"/>
    <property type="project" value="UniProtKB-KW"/>
</dbReference>
<evidence type="ECO:0000256" key="5">
    <source>
        <dbReference type="ARBA" id="ARBA00022723"/>
    </source>
</evidence>
<evidence type="ECO:0000256" key="7">
    <source>
        <dbReference type="ARBA" id="ARBA00022801"/>
    </source>
</evidence>
<dbReference type="SUPFAM" id="SSF142877">
    <property type="entry name" value="EndoU-like"/>
    <property type="match status" value="1"/>
</dbReference>
<dbReference type="PANTHER" id="PTHR12439:SF42">
    <property type="entry name" value="ENDORIBONUCLEASE-RELATED"/>
    <property type="match status" value="1"/>
</dbReference>
<dbReference type="EMBL" id="KY031264">
    <property type="protein sequence ID" value="ATU83015.1"/>
    <property type="molecule type" value="mRNA"/>
</dbReference>
<feature type="domain" description="EndoU" evidence="12">
    <location>
        <begin position="22"/>
        <end position="286"/>
    </location>
</feature>
<keyword evidence="4 11" id="KW-0540">Nuclease</keyword>
<accession>A0A2K8JVC3</accession>
<evidence type="ECO:0000256" key="2">
    <source>
        <dbReference type="ARBA" id="ARBA00010168"/>
    </source>
</evidence>
<keyword evidence="5 11" id="KW-0479">Metal-binding</keyword>
<dbReference type="GO" id="GO:0016787">
    <property type="term" value="F:hydrolase activity"/>
    <property type="evidence" value="ECO:0007669"/>
    <property type="project" value="UniProtKB-KW"/>
</dbReference>
<evidence type="ECO:0000313" key="13">
    <source>
        <dbReference type="EMBL" id="ATU83015.1"/>
    </source>
</evidence>
<evidence type="ECO:0000256" key="11">
    <source>
        <dbReference type="RuleBase" id="RU367085"/>
    </source>
</evidence>
<evidence type="ECO:0000256" key="10">
    <source>
        <dbReference type="ARBA" id="ARBA00023239"/>
    </source>
</evidence>
<keyword evidence="8 11" id="KW-0694">RNA-binding</keyword>
<comment type="cofactor">
    <cofactor evidence="1 11">
        <name>Mn(2+)</name>
        <dbReference type="ChEBI" id="CHEBI:29035"/>
    </cofactor>
</comment>
<dbReference type="AlphaFoldDB" id="A0A2K8JVC3"/>
<keyword evidence="11" id="KW-0732">Signal</keyword>
<dbReference type="InterPro" id="IPR037227">
    <property type="entry name" value="EndoU-like"/>
</dbReference>
<evidence type="ECO:0000256" key="6">
    <source>
        <dbReference type="ARBA" id="ARBA00022759"/>
    </source>
</evidence>
<keyword evidence="7 11" id="KW-0378">Hydrolase</keyword>
<keyword evidence="10" id="KW-0456">Lyase</keyword>
<protein>
    <recommendedName>
        <fullName evidence="12">EndoU domain-containing protein</fullName>
    </recommendedName>
</protein>
<evidence type="ECO:0000259" key="12">
    <source>
        <dbReference type="PROSITE" id="PS51959"/>
    </source>
</evidence>
<dbReference type="PROSITE" id="PS51959">
    <property type="entry name" value="ENDOU"/>
    <property type="match status" value="1"/>
</dbReference>
<dbReference type="PANTHER" id="PTHR12439">
    <property type="entry name" value="PLACENTAL PROTEIN 11-RELATED"/>
    <property type="match status" value="1"/>
</dbReference>
<evidence type="ECO:0000256" key="8">
    <source>
        <dbReference type="ARBA" id="ARBA00022884"/>
    </source>
</evidence>
<evidence type="ECO:0000256" key="9">
    <source>
        <dbReference type="ARBA" id="ARBA00023211"/>
    </source>
</evidence>
<comment type="similarity">
    <text evidence="2 11">Belongs to the ENDOU family.</text>
</comment>
<dbReference type="GO" id="GO:0046872">
    <property type="term" value="F:metal ion binding"/>
    <property type="evidence" value="ECO:0007669"/>
    <property type="project" value="UniProtKB-UniRule"/>
</dbReference>
<dbReference type="InterPro" id="IPR018998">
    <property type="entry name" value="EndoU_C"/>
</dbReference>
<dbReference type="Pfam" id="PF09412">
    <property type="entry name" value="XendoU"/>
    <property type="match status" value="1"/>
</dbReference>
<dbReference type="CDD" id="cd21159">
    <property type="entry name" value="XendoU"/>
    <property type="match status" value="1"/>
</dbReference>
<keyword evidence="9 11" id="KW-0464">Manganese</keyword>
<evidence type="ECO:0000256" key="4">
    <source>
        <dbReference type="ARBA" id="ARBA00022722"/>
    </source>
</evidence>
<sequence length="286" mass="32356">MFMKLLLILVLVEFNLGARYISDDELKTFCEKLLAADKNNVASFITLNLQGKSKFNDNSDVSPNKLMTVAPEAYKPLTISKVLPLYDNYDPDTTHTEEVTKVKKNEESALLDAFLSTEVMGLAKNLLQTKEIAPKNDLDFRNLISDLWFTTFSRGGRKKGSSAFEHIFVGELKKGDISGLHSWIFFNHEEQKDRINYLGWSKKMDFPNNKGSIIKVKYTWKNVTKPAGSMFVGTSPEFDMALYTVCFFARPNDRCNLSVGGKSFFIQSYVFKEGNKEIIGSAYPGI</sequence>
<name>A0A2K8JVC3_PRIPG</name>
<feature type="signal peptide" evidence="11">
    <location>
        <begin position="1"/>
        <end position="17"/>
    </location>
</feature>
<evidence type="ECO:0000256" key="1">
    <source>
        <dbReference type="ARBA" id="ARBA00001936"/>
    </source>
</evidence>
<organism evidence="13">
    <name type="scientific">Pristhesancus plagipennis</name>
    <name type="common">Common assassin bug</name>
    <dbReference type="NCBI Taxonomy" id="1955184"/>
    <lineage>
        <taxon>Eukaryota</taxon>
        <taxon>Metazoa</taxon>
        <taxon>Ecdysozoa</taxon>
        <taxon>Arthropoda</taxon>
        <taxon>Hexapoda</taxon>
        <taxon>Insecta</taxon>
        <taxon>Pterygota</taxon>
        <taxon>Neoptera</taxon>
        <taxon>Paraneoptera</taxon>
        <taxon>Hemiptera</taxon>
        <taxon>Heteroptera</taxon>
        <taxon>Panheteroptera</taxon>
        <taxon>Cimicomorpha</taxon>
        <taxon>Reduviidae</taxon>
        <taxon>Harpactorinae</taxon>
        <taxon>Harpactorini</taxon>
        <taxon>Pristhesancus</taxon>
    </lineage>
</organism>
<proteinExistence type="evidence at transcript level"/>
<feature type="chain" id="PRO_5026377442" description="EndoU domain-containing protein" evidence="11">
    <location>
        <begin position="18"/>
        <end position="286"/>
    </location>
</feature>
<keyword evidence="6 11" id="KW-0255">Endonuclease</keyword>
<dbReference type="GO" id="GO:0004521">
    <property type="term" value="F:RNA endonuclease activity"/>
    <property type="evidence" value="ECO:0007669"/>
    <property type="project" value="UniProtKB-UniRule"/>
</dbReference>
<comment type="subunit">
    <text evidence="3 11">Monomer.</text>
</comment>